<name>A0A811GFB5_9GAMM</name>
<reference evidence="3 4" key="1">
    <citation type="submission" date="2020-02" db="EMBL/GenBank/DDBJ databases">
        <authorList>
            <person name="Chaudhuri R."/>
        </authorList>
    </citation>
    <scope>NUCLEOTIDE SEQUENCE [LARGE SCALE GENOMIC DNA]</scope>
    <source>
        <strain evidence="3">SFB21</strain>
    </source>
</reference>
<dbReference type="EMBL" id="CADDTS010000048">
    <property type="protein sequence ID" value="CAB1221685.1"/>
    <property type="molecule type" value="Genomic_DNA"/>
</dbReference>
<feature type="transmembrane region" description="Helical" evidence="2">
    <location>
        <begin position="270"/>
        <end position="290"/>
    </location>
</feature>
<proteinExistence type="predicted"/>
<evidence type="ECO:0000256" key="1">
    <source>
        <dbReference type="SAM" id="Coils"/>
    </source>
</evidence>
<dbReference type="RefSeq" id="WP_174560664.1">
    <property type="nucleotide sequence ID" value="NZ_CADDTS010000048.1"/>
</dbReference>
<evidence type="ECO:0000313" key="4">
    <source>
        <dbReference type="Proteomes" id="UP000489961"/>
    </source>
</evidence>
<keyword evidence="2" id="KW-0812">Transmembrane</keyword>
<feature type="transmembrane region" description="Helical" evidence="2">
    <location>
        <begin position="238"/>
        <end position="264"/>
    </location>
</feature>
<keyword evidence="1" id="KW-0175">Coiled coil</keyword>
<accession>A0A811GFB5</accession>
<comment type="caution">
    <text evidence="3">The sequence shown here is derived from an EMBL/GenBank/DDBJ whole genome shotgun (WGS) entry which is preliminary data.</text>
</comment>
<feature type="coiled-coil region" evidence="1">
    <location>
        <begin position="184"/>
        <end position="238"/>
    </location>
</feature>
<evidence type="ECO:0000313" key="3">
    <source>
        <dbReference type="EMBL" id="CAB1221685.1"/>
    </source>
</evidence>
<evidence type="ECO:0000256" key="2">
    <source>
        <dbReference type="SAM" id="Phobius"/>
    </source>
</evidence>
<protein>
    <submittedName>
        <fullName evidence="3">Uncharacterized protein</fullName>
    </submittedName>
</protein>
<dbReference type="AlphaFoldDB" id="A0A811GFB5"/>
<gene>
    <name evidence="3" type="ORF">SFB21_2932</name>
</gene>
<sequence length="372" mass="43200">MTFKFESQEFKSTFEQVELIAKNIIETENNSDEITNLASHFLTARHVLNIKMDLSEFDKIIEYSRKQPVSNFVSEVSKAIKIYKNSKEDKDLIYLFELSLNLINIYFSELTFILGAVNGSISLEVASVNTFVSDKYLRHPQFGRYVKFAERDLPFQIFKELLHSSEIKNLSEFNVNLKQASDLLEKWDNSFEDKKNTISQLETKLNETKLTYDFLGLNKGFHQLYEQKKNELDKAKNTYAFVATTMFTIPFAEFVVLVAAFYYFNGNIPSSMWLVSIPFITLILITLYLLKITLQDKRSIQSQMMQLELRMALCQFIHNYAEDSEALHKKNAAGFEKFENIIFSPLVSSDDKIPTTFDGMEQLAKLVSEFRK</sequence>
<keyword evidence="2" id="KW-0472">Membrane</keyword>
<organism evidence="3 4">
    <name type="scientific">Acinetobacter bouvetii</name>
    <dbReference type="NCBI Taxonomy" id="202951"/>
    <lineage>
        <taxon>Bacteria</taxon>
        <taxon>Pseudomonadati</taxon>
        <taxon>Pseudomonadota</taxon>
        <taxon>Gammaproteobacteria</taxon>
        <taxon>Moraxellales</taxon>
        <taxon>Moraxellaceae</taxon>
        <taxon>Acinetobacter</taxon>
    </lineage>
</organism>
<keyword evidence="2" id="KW-1133">Transmembrane helix</keyword>
<dbReference type="Proteomes" id="UP000489961">
    <property type="component" value="Unassembled WGS sequence"/>
</dbReference>